<name>A0ABP8ZRC3_9FLAO</name>
<accession>A0ABP8ZRC3</accession>
<proteinExistence type="predicted"/>
<protein>
    <submittedName>
        <fullName evidence="1">Uncharacterized protein</fullName>
    </submittedName>
</protein>
<comment type="caution">
    <text evidence="1">The sequence shown here is derived from an EMBL/GenBank/DDBJ whole genome shotgun (WGS) entry which is preliminary data.</text>
</comment>
<gene>
    <name evidence="1" type="ORF">GCM10023230_11810</name>
</gene>
<keyword evidence="2" id="KW-1185">Reference proteome</keyword>
<evidence type="ECO:0000313" key="2">
    <source>
        <dbReference type="Proteomes" id="UP001500141"/>
    </source>
</evidence>
<dbReference type="Proteomes" id="UP001500141">
    <property type="component" value="Unassembled WGS sequence"/>
</dbReference>
<organism evidence="1 2">
    <name type="scientific">Flavobacterium hankyongi</name>
    <dbReference type="NCBI Taxonomy" id="1176532"/>
    <lineage>
        <taxon>Bacteria</taxon>
        <taxon>Pseudomonadati</taxon>
        <taxon>Bacteroidota</taxon>
        <taxon>Flavobacteriia</taxon>
        <taxon>Flavobacteriales</taxon>
        <taxon>Flavobacteriaceae</taxon>
        <taxon>Flavobacterium</taxon>
    </lineage>
</organism>
<reference evidence="2" key="1">
    <citation type="journal article" date="2019" name="Int. J. Syst. Evol. Microbiol.">
        <title>The Global Catalogue of Microorganisms (GCM) 10K type strain sequencing project: providing services to taxonomists for standard genome sequencing and annotation.</title>
        <authorList>
            <consortium name="The Broad Institute Genomics Platform"/>
            <consortium name="The Broad Institute Genome Sequencing Center for Infectious Disease"/>
            <person name="Wu L."/>
            <person name="Ma J."/>
        </authorList>
    </citation>
    <scope>NUCLEOTIDE SEQUENCE [LARGE SCALE GENOMIC DNA]</scope>
    <source>
        <strain evidence="2">JCM 18198</strain>
    </source>
</reference>
<dbReference type="RefSeq" id="WP_264542880.1">
    <property type="nucleotide sequence ID" value="NZ_BAABIP010000008.1"/>
</dbReference>
<sequence>MSQSNFFVSLISSLEDPEFDEVAKLYLQEVDGIKNIINCNGPWDKGLDMRHVNVSQIENQYQITTIAEKKLEAKIIDDLKKAKRNVEEYKLPNKVKYFYSLPLSNTQVLKYKKLAKDTHDIILDVIEANSLAEITSYYPNIGDLLFKIADFDRYRGGDEFFNNSRVKSFYDLMSFGSSTDIKYNIVKAYILYYLSEKENVEVKDLLEIINKHFTSQFDSHYFESLLRRMSSERLIVHTDGELKLTDREKIRISKLLDDYGKEEALLKKELSKVLDKYKLLASLDEIIPKLTELYESNYSINLGEFTKRESSLQDLQSSTKAFNEFLKSKLNEPSESENVAKDLLSIADKSDLLSRIAAGQVYSEVSDPDRLQDYISQHNNNKTIFLDTNFLIVALCVFYESSTEYDNYHFKVAKQFLNFSKKNNLNLVALRSYAIETANLFKDALDIIPFTKLELFESLGGSSNILYRFYKHLKDYGELHSEKESFEDFLKEFKFEIKKGQPEYNYLEQMEWLLNSMEIEVETPEKYDLSRTREIITNDLKTHQKYKPNFAINNDAIMLCRLADSDVDVNPIDPIFCTWDMSLFRVRRNYFSEFPNCTKWLMYTPTRLMDHFSMMNFQVRKGTLFNEILSILDVDFGFQEKTQTLLDAMITIINPNDSVGLKYANKLAELKQKEIIQVDEQPDNIHDESIELTPVDIVFQELFRNYIHAGEGVFYSFKEIFTKQEYFDLTFNILSEEISSVKEKGIVNDSLFNKIDAIIKEIDTNRNEIVVK</sequence>
<evidence type="ECO:0000313" key="1">
    <source>
        <dbReference type="EMBL" id="GAA4763964.1"/>
    </source>
</evidence>
<dbReference type="EMBL" id="BAABIP010000008">
    <property type="protein sequence ID" value="GAA4763964.1"/>
    <property type="molecule type" value="Genomic_DNA"/>
</dbReference>